<dbReference type="GO" id="GO:0030943">
    <property type="term" value="F:mitochondrion targeting sequence binding"/>
    <property type="evidence" value="ECO:0007669"/>
    <property type="project" value="TreeGrafter"/>
</dbReference>
<dbReference type="PANTHER" id="PTHR46208">
    <property type="entry name" value="MITOCHONDRIAL IMPORT RECEPTOR SUBUNIT TOM70"/>
    <property type="match status" value="1"/>
</dbReference>
<evidence type="ECO:0000256" key="8">
    <source>
        <dbReference type="PROSITE-ProRule" id="PRU00339"/>
    </source>
</evidence>
<evidence type="ECO:0000313" key="9">
    <source>
        <dbReference type="EMBL" id="MBI2678735.1"/>
    </source>
</evidence>
<accession>A0A932EPD2</accession>
<dbReference type="Gene3D" id="1.25.40.10">
    <property type="entry name" value="Tetratricopeptide repeat domain"/>
    <property type="match status" value="5"/>
</dbReference>
<dbReference type="PANTHER" id="PTHR46208:SF1">
    <property type="entry name" value="MITOCHONDRIAL IMPORT RECEPTOR SUBUNIT TOM70"/>
    <property type="match status" value="1"/>
</dbReference>
<organism evidence="9 10">
    <name type="scientific">Candidatus Korobacter versatilis</name>
    <dbReference type="NCBI Taxonomy" id="658062"/>
    <lineage>
        <taxon>Bacteria</taxon>
        <taxon>Pseudomonadati</taxon>
        <taxon>Acidobacteriota</taxon>
        <taxon>Terriglobia</taxon>
        <taxon>Terriglobales</taxon>
        <taxon>Candidatus Korobacteraceae</taxon>
        <taxon>Candidatus Korobacter</taxon>
    </lineage>
</organism>
<reference evidence="9" key="1">
    <citation type="submission" date="2020-07" db="EMBL/GenBank/DDBJ databases">
        <title>Huge and variable diversity of episymbiotic CPR bacteria and DPANN archaea in groundwater ecosystems.</title>
        <authorList>
            <person name="He C.Y."/>
            <person name="Keren R."/>
            <person name="Whittaker M."/>
            <person name="Farag I.F."/>
            <person name="Doudna J."/>
            <person name="Cate J.H.D."/>
            <person name="Banfield J.F."/>
        </authorList>
    </citation>
    <scope>NUCLEOTIDE SEQUENCE</scope>
    <source>
        <strain evidence="9">NC_groundwater_580_Pr5_B-0.1um_64_19</strain>
    </source>
</reference>
<gene>
    <name evidence="9" type="ORF">HYX28_08125</name>
</gene>
<dbReference type="InterPro" id="IPR003107">
    <property type="entry name" value="HAT"/>
</dbReference>
<sequence>MIWALADGRRAVRFIFILLLAFLLGGCASVDQRLRRAAQLEDRGDYARALAEYEDLIPRIAAKDHARLAVAYVKAGECFWRLGRPNEAVKAFERALALDPSNVDAHLRVAEVYVEQVPERALAEIRFVLALQPKNGEAFSVMGAAYSSAGELPMAKAAYQRALELEPDRASVAVALADLEYRSLNTSGARAVLHHAASASPRTALAWLALGRLEEQEGDADAAEEAYRHAVAAEDTAETNLRMAQFLQRNARIAEAEKILRRADGLRPWLPTALPDFEFQSGRVLNAMQAYNSALEPGRLPVAPGAARTQRGLLAARMIEADLNLEARDAPLLARRHLDQYRADLDPVTVLVLRAEIALAENDLGAARTQTTAAAAQAPDSEAAHYLLGVVQHRDGDVTGARSEWQRAIELAPMFVPARLALAREELAAGAPQAAEEHVAMVLREEPANLRALCLFARVLIAEKRFDSALAIARRAVAADGGAVEPRIVMGEAALARGNAGQALLDYEQAVLLDPRSHAAVDGLVRVYRAGHVTRPMLAHMEGIAWREPRSATLMEIAGRLYRDHGWTADAERCFRRVLELDRDRATAATELARAYADSGELQQAGRSLALAGGDSAALLAAFEAEQRNDVAAAIRQYEGAVHGGEKSGVAANNLAWLYAAKGMNLDRALALAQQALAMAPFDPRVLDTVGYVRLQRREYSEAVRALKKGFDLARSPLRRQANEQVVTELRSHLAEAYRRAGQPQEADALARD</sequence>
<feature type="repeat" description="TPR" evidence="8">
    <location>
        <begin position="204"/>
        <end position="237"/>
    </location>
</feature>
<dbReference type="Pfam" id="PF13424">
    <property type="entry name" value="TPR_12"/>
    <property type="match status" value="1"/>
</dbReference>
<evidence type="ECO:0000256" key="4">
    <source>
        <dbReference type="ARBA" id="ARBA00022803"/>
    </source>
</evidence>
<comment type="caution">
    <text evidence="9">The sequence shown here is derived from an EMBL/GenBank/DDBJ whole genome shotgun (WGS) entry which is preliminary data.</text>
</comment>
<keyword evidence="2" id="KW-0812">Transmembrane</keyword>
<keyword evidence="4 8" id="KW-0802">TPR repeat</keyword>
<feature type="repeat" description="TPR" evidence="8">
    <location>
        <begin position="484"/>
        <end position="517"/>
    </location>
</feature>
<keyword evidence="5" id="KW-1133">Transmembrane helix</keyword>
<dbReference type="GO" id="GO:0030150">
    <property type="term" value="P:protein import into mitochondrial matrix"/>
    <property type="evidence" value="ECO:0007669"/>
    <property type="project" value="TreeGrafter"/>
</dbReference>
<evidence type="ECO:0000256" key="6">
    <source>
        <dbReference type="ARBA" id="ARBA00023136"/>
    </source>
</evidence>
<evidence type="ECO:0000256" key="5">
    <source>
        <dbReference type="ARBA" id="ARBA00022989"/>
    </source>
</evidence>
<proteinExistence type="inferred from homology"/>
<evidence type="ECO:0000313" key="10">
    <source>
        <dbReference type="Proteomes" id="UP000779809"/>
    </source>
</evidence>
<protein>
    <submittedName>
        <fullName evidence="9">Tetratricopeptide repeat protein</fullName>
    </submittedName>
</protein>
<dbReference type="SUPFAM" id="SSF48452">
    <property type="entry name" value="TPR-like"/>
    <property type="match status" value="3"/>
</dbReference>
<name>A0A932EPD2_9BACT</name>
<dbReference type="InterPro" id="IPR019734">
    <property type="entry name" value="TPR_rpt"/>
</dbReference>
<dbReference type="SMART" id="SM00386">
    <property type="entry name" value="HAT"/>
    <property type="match status" value="5"/>
</dbReference>
<dbReference type="SMART" id="SM00028">
    <property type="entry name" value="TPR"/>
    <property type="match status" value="11"/>
</dbReference>
<evidence type="ECO:0000256" key="7">
    <source>
        <dbReference type="ARBA" id="ARBA00038030"/>
    </source>
</evidence>
<keyword evidence="6" id="KW-0472">Membrane</keyword>
<dbReference type="AlphaFoldDB" id="A0A932EPD2"/>
<keyword evidence="3" id="KW-0677">Repeat</keyword>
<comment type="subcellular location">
    <subcellularLocation>
        <location evidence="1">Membrane</location>
        <topology evidence="1">Single-pass membrane protein</topology>
    </subcellularLocation>
</comment>
<dbReference type="Pfam" id="PF14559">
    <property type="entry name" value="TPR_19"/>
    <property type="match status" value="1"/>
</dbReference>
<dbReference type="PROSITE" id="PS50005">
    <property type="entry name" value="TPR"/>
    <property type="match status" value="4"/>
</dbReference>
<dbReference type="GO" id="GO:0016020">
    <property type="term" value="C:membrane"/>
    <property type="evidence" value="ECO:0007669"/>
    <property type="project" value="UniProtKB-SubCell"/>
</dbReference>
<dbReference type="Pfam" id="PF13432">
    <property type="entry name" value="TPR_16"/>
    <property type="match status" value="3"/>
</dbReference>
<dbReference type="GO" id="GO:0006396">
    <property type="term" value="P:RNA processing"/>
    <property type="evidence" value="ECO:0007669"/>
    <property type="project" value="InterPro"/>
</dbReference>
<dbReference type="InterPro" id="IPR011990">
    <property type="entry name" value="TPR-like_helical_dom_sf"/>
</dbReference>
<dbReference type="Proteomes" id="UP000779809">
    <property type="component" value="Unassembled WGS sequence"/>
</dbReference>
<dbReference type="GO" id="GO:0008320">
    <property type="term" value="F:protein transmembrane transporter activity"/>
    <property type="evidence" value="ECO:0007669"/>
    <property type="project" value="TreeGrafter"/>
</dbReference>
<dbReference type="EMBL" id="JACPNR010000010">
    <property type="protein sequence ID" value="MBI2678735.1"/>
    <property type="molecule type" value="Genomic_DNA"/>
</dbReference>
<comment type="similarity">
    <text evidence="7">Belongs to the Tom70 family.</text>
</comment>
<evidence type="ECO:0000256" key="2">
    <source>
        <dbReference type="ARBA" id="ARBA00022692"/>
    </source>
</evidence>
<dbReference type="PROSITE" id="PS50293">
    <property type="entry name" value="TPR_REGION"/>
    <property type="match status" value="1"/>
</dbReference>
<feature type="repeat" description="TPR" evidence="8">
    <location>
        <begin position="69"/>
        <end position="102"/>
    </location>
</feature>
<evidence type="ECO:0000256" key="3">
    <source>
        <dbReference type="ARBA" id="ARBA00022737"/>
    </source>
</evidence>
<evidence type="ECO:0000256" key="1">
    <source>
        <dbReference type="ARBA" id="ARBA00004167"/>
    </source>
</evidence>
<feature type="repeat" description="TPR" evidence="8">
    <location>
        <begin position="136"/>
        <end position="169"/>
    </location>
</feature>
<dbReference type="Pfam" id="PF13181">
    <property type="entry name" value="TPR_8"/>
    <property type="match status" value="1"/>
</dbReference>